<dbReference type="CDD" id="cd01670">
    <property type="entry name" value="Death"/>
    <property type="match status" value="1"/>
</dbReference>
<evidence type="ECO:0000256" key="8">
    <source>
        <dbReference type="ARBA" id="ARBA00023157"/>
    </source>
</evidence>
<dbReference type="PROSITE" id="PS50050">
    <property type="entry name" value="TNFR_NGFR_2"/>
    <property type="match status" value="1"/>
</dbReference>
<evidence type="ECO:0000259" key="15">
    <source>
        <dbReference type="PROSITE" id="PS50050"/>
    </source>
</evidence>
<dbReference type="CDD" id="cd00185">
    <property type="entry name" value="TNFRSF"/>
    <property type="match status" value="1"/>
</dbReference>
<keyword evidence="3" id="KW-0053">Apoptosis</keyword>
<keyword evidence="17" id="KW-1185">Reference proteome</keyword>
<dbReference type="SUPFAM" id="SSF47986">
    <property type="entry name" value="DEATH domain"/>
    <property type="match status" value="1"/>
</dbReference>
<dbReference type="AlphaFoldDB" id="A0AAU9VTM9"/>
<keyword evidence="10" id="KW-0325">Glycoprotein</keyword>
<dbReference type="PANTHER" id="PTHR12120">
    <property type="entry name" value="TNFR-CYS DOMAIN-CONTAINING PROTEIN"/>
    <property type="match status" value="1"/>
</dbReference>
<dbReference type="EMBL" id="CALNXJ010000002">
    <property type="protein sequence ID" value="CAH3034348.1"/>
    <property type="molecule type" value="Genomic_DNA"/>
</dbReference>
<evidence type="ECO:0000313" key="16">
    <source>
        <dbReference type="EMBL" id="CAH3034348.1"/>
    </source>
</evidence>
<dbReference type="GO" id="GO:0006915">
    <property type="term" value="P:apoptotic process"/>
    <property type="evidence" value="ECO:0007669"/>
    <property type="project" value="UniProtKB-KW"/>
</dbReference>
<dbReference type="InterPro" id="IPR001368">
    <property type="entry name" value="TNFR/NGFR_Cys_rich_reg"/>
</dbReference>
<protein>
    <submittedName>
        <fullName evidence="16">Uncharacterized protein</fullName>
    </submittedName>
</protein>
<dbReference type="Pfam" id="PF00531">
    <property type="entry name" value="Death"/>
    <property type="match status" value="1"/>
</dbReference>
<feature type="transmembrane region" description="Helical" evidence="13">
    <location>
        <begin position="246"/>
        <end position="264"/>
    </location>
</feature>
<evidence type="ECO:0000256" key="1">
    <source>
        <dbReference type="ARBA" id="ARBA00004167"/>
    </source>
</evidence>
<keyword evidence="2 13" id="KW-0812">Transmembrane</keyword>
<evidence type="ECO:0000256" key="13">
    <source>
        <dbReference type="SAM" id="Phobius"/>
    </source>
</evidence>
<keyword evidence="8 11" id="KW-1015">Disulfide bond</keyword>
<organism evidence="16 17">
    <name type="scientific">Pocillopora meandrina</name>
    <dbReference type="NCBI Taxonomy" id="46732"/>
    <lineage>
        <taxon>Eukaryota</taxon>
        <taxon>Metazoa</taxon>
        <taxon>Cnidaria</taxon>
        <taxon>Anthozoa</taxon>
        <taxon>Hexacorallia</taxon>
        <taxon>Scleractinia</taxon>
        <taxon>Astrocoeniina</taxon>
        <taxon>Pocilloporidae</taxon>
        <taxon>Pocillopora</taxon>
    </lineage>
</organism>
<comment type="caution">
    <text evidence="16">The sequence shown here is derived from an EMBL/GenBank/DDBJ whole genome shotgun (WGS) entry which is preliminary data.</text>
</comment>
<dbReference type="Proteomes" id="UP001159428">
    <property type="component" value="Unassembled WGS sequence"/>
</dbReference>
<evidence type="ECO:0000313" key="17">
    <source>
        <dbReference type="Proteomes" id="UP001159428"/>
    </source>
</evidence>
<evidence type="ECO:0000256" key="4">
    <source>
        <dbReference type="ARBA" id="ARBA00022729"/>
    </source>
</evidence>
<dbReference type="InterPro" id="IPR000488">
    <property type="entry name" value="Death_dom"/>
</dbReference>
<dbReference type="PROSITE" id="PS50017">
    <property type="entry name" value="DEATH_DOMAIN"/>
    <property type="match status" value="1"/>
</dbReference>
<dbReference type="GO" id="GO:0038023">
    <property type="term" value="F:signaling receptor activity"/>
    <property type="evidence" value="ECO:0007669"/>
    <property type="project" value="InterPro"/>
</dbReference>
<feature type="repeat" description="TNFR-Cys" evidence="11">
    <location>
        <begin position="59"/>
        <end position="98"/>
    </location>
</feature>
<evidence type="ECO:0000256" key="3">
    <source>
        <dbReference type="ARBA" id="ARBA00022703"/>
    </source>
</evidence>
<feature type="compositionally biased region" description="Polar residues" evidence="12">
    <location>
        <begin position="298"/>
        <end position="309"/>
    </location>
</feature>
<name>A0AAU9VTM9_9CNID</name>
<evidence type="ECO:0000256" key="2">
    <source>
        <dbReference type="ARBA" id="ARBA00022692"/>
    </source>
</evidence>
<comment type="subcellular location">
    <subcellularLocation>
        <location evidence="1">Membrane</location>
        <topology evidence="1">Single-pass membrane protein</topology>
    </subcellularLocation>
</comment>
<evidence type="ECO:0000256" key="11">
    <source>
        <dbReference type="PROSITE-ProRule" id="PRU00206"/>
    </source>
</evidence>
<proteinExistence type="predicted"/>
<sequence length="465" mass="51002">MASVIEGQPPCSLVQNFWIVSTSGEFIECRPCPDCPEGHGLNIQCGSSITDDTKIECVQCKETETYSDSHGVESCKPCQDCGQRNVLQECTSDQNRKCGRKCPKGYFFDGHITDCRENTPATVSTTTLSIEPTPSIWPQLSSPMGGGSLASTPSIKPQRSSMISVFSAEIPGFIEVPLLVVNRSSTSRVESTLGIMPQPSSLYRGSVSTSIPGSIEVLLPEGNVASPSVSAKQNTTQRRKGKTLSLVRYILGIIATIVLIVTFTKTVRVCWIKCRMSKKTKPEQTDPAGIPLNPLRFTENSPSRSLPETKINVSSFQSNSGSAESLMASQGTESLEVRHDGQGDGKDCVLTGDIPEDFKLADFPYDVVDFILQLDSDSSPVQKNWKHVAHEYGITKQDIQLLEIESRKPGVSAIRLLIGKLCSFKCATLKEFVDVLQELERNDVASDIMDWFRKKQERCSEEGKN</sequence>
<comment type="caution">
    <text evidence="11">Lacks conserved residue(s) required for the propagation of feature annotation.</text>
</comment>
<dbReference type="GO" id="GO:0046330">
    <property type="term" value="P:positive regulation of JNK cascade"/>
    <property type="evidence" value="ECO:0007669"/>
    <property type="project" value="InterPro"/>
</dbReference>
<gene>
    <name evidence="16" type="ORF">PMEA_00010609</name>
</gene>
<feature type="domain" description="TNFR-Cys" evidence="15">
    <location>
        <begin position="59"/>
        <end position="98"/>
    </location>
</feature>
<evidence type="ECO:0000256" key="12">
    <source>
        <dbReference type="SAM" id="MobiDB-lite"/>
    </source>
</evidence>
<evidence type="ECO:0000256" key="10">
    <source>
        <dbReference type="ARBA" id="ARBA00023180"/>
    </source>
</evidence>
<evidence type="ECO:0000256" key="9">
    <source>
        <dbReference type="ARBA" id="ARBA00023170"/>
    </source>
</evidence>
<dbReference type="PROSITE" id="PS00652">
    <property type="entry name" value="TNFR_NGFR_1"/>
    <property type="match status" value="1"/>
</dbReference>
<keyword evidence="4" id="KW-0732">Signal</keyword>
<keyword evidence="9" id="KW-0675">Receptor</keyword>
<dbReference type="PANTHER" id="PTHR12120:SF10">
    <property type="entry name" value="TNFR-CYS DOMAIN-CONTAINING PROTEIN"/>
    <property type="match status" value="1"/>
</dbReference>
<feature type="disulfide bond" evidence="11">
    <location>
        <begin position="60"/>
        <end position="75"/>
    </location>
</feature>
<keyword evidence="5" id="KW-0677">Repeat</keyword>
<evidence type="ECO:0000259" key="14">
    <source>
        <dbReference type="PROSITE" id="PS50017"/>
    </source>
</evidence>
<dbReference type="GO" id="GO:0016020">
    <property type="term" value="C:membrane"/>
    <property type="evidence" value="ECO:0007669"/>
    <property type="project" value="UniProtKB-SubCell"/>
</dbReference>
<feature type="region of interest" description="Disordered" evidence="12">
    <location>
        <begin position="281"/>
        <end position="309"/>
    </location>
</feature>
<feature type="domain" description="Death" evidence="14">
    <location>
        <begin position="384"/>
        <end position="452"/>
    </location>
</feature>
<dbReference type="InterPro" id="IPR011029">
    <property type="entry name" value="DEATH-like_dom_sf"/>
</dbReference>
<keyword evidence="7 13" id="KW-0472">Membrane</keyword>
<keyword evidence="6 13" id="KW-1133">Transmembrane helix</keyword>
<evidence type="ECO:0000256" key="6">
    <source>
        <dbReference type="ARBA" id="ARBA00022989"/>
    </source>
</evidence>
<dbReference type="GO" id="GO:0007165">
    <property type="term" value="P:signal transduction"/>
    <property type="evidence" value="ECO:0007669"/>
    <property type="project" value="InterPro"/>
</dbReference>
<evidence type="ECO:0000256" key="7">
    <source>
        <dbReference type="ARBA" id="ARBA00023136"/>
    </source>
</evidence>
<dbReference type="GO" id="GO:0043123">
    <property type="term" value="P:positive regulation of canonical NF-kappaB signal transduction"/>
    <property type="evidence" value="ECO:0007669"/>
    <property type="project" value="InterPro"/>
</dbReference>
<evidence type="ECO:0000256" key="5">
    <source>
        <dbReference type="ARBA" id="ARBA00022737"/>
    </source>
</evidence>
<dbReference type="Gene3D" id="2.10.50.10">
    <property type="entry name" value="Tumor Necrosis Factor Receptor, subunit A, domain 2"/>
    <property type="match status" value="1"/>
</dbReference>
<dbReference type="InterPro" id="IPR047526">
    <property type="entry name" value="TNR19/27/EDAR"/>
</dbReference>
<accession>A0AAU9VTM9</accession>
<dbReference type="Gene3D" id="1.10.533.10">
    <property type="entry name" value="Death Domain, Fas"/>
    <property type="match status" value="1"/>
</dbReference>
<reference evidence="16 17" key="1">
    <citation type="submission" date="2022-05" db="EMBL/GenBank/DDBJ databases">
        <authorList>
            <consortium name="Genoscope - CEA"/>
            <person name="William W."/>
        </authorList>
    </citation>
    <scope>NUCLEOTIDE SEQUENCE [LARGE SCALE GENOMIC DNA]</scope>
</reference>